<dbReference type="EMBL" id="JAGQLK010000035">
    <property type="protein sequence ID" value="MCA9383184.1"/>
    <property type="molecule type" value="Genomic_DNA"/>
</dbReference>
<dbReference type="Gene3D" id="2.40.240.20">
    <property type="entry name" value="Hypothetical PUA domain-like, domain 1"/>
    <property type="match status" value="1"/>
</dbReference>
<protein>
    <submittedName>
        <fullName evidence="1">DUF2584 domain-containing protein</fullName>
    </submittedName>
</protein>
<reference evidence="1" key="2">
    <citation type="journal article" date="2021" name="Microbiome">
        <title>Successional dynamics and alternative stable states in a saline activated sludge microbial community over 9 years.</title>
        <authorList>
            <person name="Wang Y."/>
            <person name="Ye J."/>
            <person name="Ju F."/>
            <person name="Liu L."/>
            <person name="Boyd J.A."/>
            <person name="Deng Y."/>
            <person name="Parks D.H."/>
            <person name="Jiang X."/>
            <person name="Yin X."/>
            <person name="Woodcroft B.J."/>
            <person name="Tyson G.W."/>
            <person name="Hugenholtz P."/>
            <person name="Polz M.F."/>
            <person name="Zhang T."/>
        </authorList>
    </citation>
    <scope>NUCLEOTIDE SEQUENCE</scope>
    <source>
        <strain evidence="1">HKST-UBA14</strain>
    </source>
</reference>
<sequence length="92" mass="10745">MGFQIKFNWVLQINAPSILEVRETYEFSKEGNRAFPLNAPIDLIDMDRNCLAKIKILEFTNEEGRTSGSFIVVKVYQGEEKKILTNYWLENQ</sequence>
<reference evidence="1" key="1">
    <citation type="submission" date="2020-04" db="EMBL/GenBank/DDBJ databases">
        <authorList>
            <person name="Zhang T."/>
        </authorList>
    </citation>
    <scope>NUCLEOTIDE SEQUENCE</scope>
    <source>
        <strain evidence="1">HKST-UBA14</strain>
    </source>
</reference>
<dbReference type="Proteomes" id="UP000783287">
    <property type="component" value="Unassembled WGS sequence"/>
</dbReference>
<accession>A0A955L5B0</accession>
<evidence type="ECO:0000313" key="2">
    <source>
        <dbReference type="Proteomes" id="UP000783287"/>
    </source>
</evidence>
<evidence type="ECO:0000313" key="1">
    <source>
        <dbReference type="EMBL" id="MCA9383184.1"/>
    </source>
</evidence>
<dbReference type="InterPro" id="IPR015947">
    <property type="entry name" value="PUA-like_sf"/>
</dbReference>
<gene>
    <name evidence="1" type="ORF">KC909_02355</name>
</gene>
<dbReference type="SUPFAM" id="SSF88697">
    <property type="entry name" value="PUA domain-like"/>
    <property type="match status" value="1"/>
</dbReference>
<organism evidence="1 2">
    <name type="scientific">Candidatus Dojkabacteria bacterium</name>
    <dbReference type="NCBI Taxonomy" id="2099670"/>
    <lineage>
        <taxon>Bacteria</taxon>
        <taxon>Candidatus Dojkabacteria</taxon>
    </lineage>
</organism>
<proteinExistence type="predicted"/>
<comment type="caution">
    <text evidence="1">The sequence shown here is derived from an EMBL/GenBank/DDBJ whole genome shotgun (WGS) entry which is preliminary data.</text>
</comment>
<dbReference type="AlphaFoldDB" id="A0A955L5B0"/>
<name>A0A955L5B0_9BACT</name>